<accession>G7JKW3</accession>
<feature type="domain" description="Tr-type G" evidence="5">
    <location>
        <begin position="6"/>
        <end position="40"/>
    </location>
</feature>
<evidence type="ECO:0000256" key="3">
    <source>
        <dbReference type="ARBA" id="ARBA00022741"/>
    </source>
</evidence>
<dbReference type="Pfam" id="PF00009">
    <property type="entry name" value="GTP_EFTU"/>
    <property type="match status" value="1"/>
</dbReference>
<dbReference type="STRING" id="3880.G7JKW3"/>
<evidence type="ECO:0000256" key="2">
    <source>
        <dbReference type="ARBA" id="ARBA00007249"/>
    </source>
</evidence>
<dbReference type="Gene3D" id="3.40.50.300">
    <property type="entry name" value="P-loop containing nucleotide triphosphate hydrolases"/>
    <property type="match status" value="1"/>
</dbReference>
<evidence type="ECO:0000256" key="4">
    <source>
        <dbReference type="ARBA" id="ARBA00023134"/>
    </source>
</evidence>
<gene>
    <name evidence="7" type="ordered locus">MTR_4g054970</name>
</gene>
<keyword evidence="7" id="KW-0251">Elongation factor</keyword>
<dbReference type="PaxDb" id="3880-AES88423"/>
<reference evidence="7 9" key="1">
    <citation type="journal article" date="2011" name="Nature">
        <title>The Medicago genome provides insight into the evolution of rhizobial symbioses.</title>
        <authorList>
            <person name="Young N.D."/>
            <person name="Debelle F."/>
            <person name="Oldroyd G.E."/>
            <person name="Geurts R."/>
            <person name="Cannon S.B."/>
            <person name="Udvardi M.K."/>
            <person name="Benedito V.A."/>
            <person name="Mayer K.F."/>
            <person name="Gouzy J."/>
            <person name="Schoof H."/>
            <person name="Van de Peer Y."/>
            <person name="Proost S."/>
            <person name="Cook D.R."/>
            <person name="Meyers B.C."/>
            <person name="Spannagl M."/>
            <person name="Cheung F."/>
            <person name="De Mita S."/>
            <person name="Krishnakumar V."/>
            <person name="Gundlach H."/>
            <person name="Zhou S."/>
            <person name="Mudge J."/>
            <person name="Bharti A.K."/>
            <person name="Murray J.D."/>
            <person name="Naoumkina M.A."/>
            <person name="Rosen B."/>
            <person name="Silverstein K.A."/>
            <person name="Tang H."/>
            <person name="Rombauts S."/>
            <person name="Zhao P.X."/>
            <person name="Zhou P."/>
            <person name="Barbe V."/>
            <person name="Bardou P."/>
            <person name="Bechner M."/>
            <person name="Bellec A."/>
            <person name="Berger A."/>
            <person name="Berges H."/>
            <person name="Bidwell S."/>
            <person name="Bisseling T."/>
            <person name="Choisne N."/>
            <person name="Couloux A."/>
            <person name="Denny R."/>
            <person name="Deshpande S."/>
            <person name="Dai X."/>
            <person name="Doyle J.J."/>
            <person name="Dudez A.M."/>
            <person name="Farmer A.D."/>
            <person name="Fouteau S."/>
            <person name="Franken C."/>
            <person name="Gibelin C."/>
            <person name="Gish J."/>
            <person name="Goldstein S."/>
            <person name="Gonzalez A.J."/>
            <person name="Green P.J."/>
            <person name="Hallab A."/>
            <person name="Hartog M."/>
            <person name="Hua A."/>
            <person name="Humphray S.J."/>
            <person name="Jeong D.H."/>
            <person name="Jing Y."/>
            <person name="Jocker A."/>
            <person name="Kenton S.M."/>
            <person name="Kim D.J."/>
            <person name="Klee K."/>
            <person name="Lai H."/>
            <person name="Lang C."/>
            <person name="Lin S."/>
            <person name="Macmil S.L."/>
            <person name="Magdelenat G."/>
            <person name="Matthews L."/>
            <person name="McCorrison J."/>
            <person name="Monaghan E.L."/>
            <person name="Mun J.H."/>
            <person name="Najar F.Z."/>
            <person name="Nicholson C."/>
            <person name="Noirot C."/>
            <person name="O'Bleness M."/>
            <person name="Paule C.R."/>
            <person name="Poulain J."/>
            <person name="Prion F."/>
            <person name="Qin B."/>
            <person name="Qu C."/>
            <person name="Retzel E.F."/>
            <person name="Riddle C."/>
            <person name="Sallet E."/>
            <person name="Samain S."/>
            <person name="Samson N."/>
            <person name="Sanders I."/>
            <person name="Saurat O."/>
            <person name="Scarpelli C."/>
            <person name="Schiex T."/>
            <person name="Segurens B."/>
            <person name="Severin A.J."/>
            <person name="Sherrier D.J."/>
            <person name="Shi R."/>
            <person name="Sims S."/>
            <person name="Singer S.R."/>
            <person name="Sinharoy S."/>
            <person name="Sterck L."/>
            <person name="Viollet A."/>
            <person name="Wang B.B."/>
            <person name="Wang K."/>
            <person name="Wang M."/>
            <person name="Wang X."/>
            <person name="Warfsmann J."/>
            <person name="Weissenbach J."/>
            <person name="White D.D."/>
            <person name="White J.D."/>
            <person name="Wiley G.B."/>
            <person name="Wincker P."/>
            <person name="Xing Y."/>
            <person name="Yang L."/>
            <person name="Yao Z."/>
            <person name="Ying F."/>
            <person name="Zhai J."/>
            <person name="Zhou L."/>
            <person name="Zuber A."/>
            <person name="Denarie J."/>
            <person name="Dixon R.A."/>
            <person name="May G.D."/>
            <person name="Schwartz D.C."/>
            <person name="Rogers J."/>
            <person name="Quetier F."/>
            <person name="Town C.D."/>
            <person name="Roe B.A."/>
        </authorList>
    </citation>
    <scope>NUCLEOTIDE SEQUENCE [LARGE SCALE GENOMIC DNA]</scope>
    <source>
        <strain evidence="7">A17</strain>
        <strain evidence="8 9">cv. Jemalong A17</strain>
    </source>
</reference>
<comment type="function">
    <text evidence="1">This protein promotes the GTP-dependent binding of aminoacyl-tRNA to the A-site of ribosomes during protein biosynthesis.</text>
</comment>
<dbReference type="SUPFAM" id="SSF50447">
    <property type="entry name" value="Translation proteins"/>
    <property type="match status" value="1"/>
</dbReference>
<dbReference type="InterPro" id="IPR054696">
    <property type="entry name" value="GTP-eEF1A_C"/>
</dbReference>
<keyword evidence="4" id="KW-0342">GTP-binding</keyword>
<keyword evidence="9" id="KW-1185">Reference proteome</keyword>
<dbReference type="EnsemblPlants" id="AES88423">
    <property type="protein sequence ID" value="AES88423"/>
    <property type="gene ID" value="MTR_4g054970"/>
</dbReference>
<dbReference type="OMA" id="NNDPAMG"/>
<sequence>MGNPKIHVNIVVIGHVDSGKSTTTGHLIHKLGYIDNHVIESLFKLKGYFISGFERDNLVEPSTNLGRYDGPTLIEALDHLKLPVSMREIHKPLRIRIHGFYKVGGIGNVPVGRIVTGYLTPGMVMNFAPTGLQRKVKSVKIDGEVLLSVAFPGDFVGLDVEDVAAKDLQPGYVASNSNNDPAMGAADFTSYLIITKDPGMIQTGYTPVLDCHTSHIAVEFSGKEIMIPAKPMVVEAFSQYPPLGCFVARDMRQTVAFGVITYVTKLTSIEEDDQSI</sequence>
<dbReference type="PANTHER" id="PTHR44830">
    <property type="entry name" value="ELONGATION FACTOR 1 ALPHA"/>
    <property type="match status" value="1"/>
</dbReference>
<dbReference type="EMBL" id="CM001220">
    <property type="protein sequence ID" value="AES88423.1"/>
    <property type="molecule type" value="Genomic_DNA"/>
</dbReference>
<dbReference type="AlphaFoldDB" id="G7JKW3"/>
<dbReference type="InterPro" id="IPR009001">
    <property type="entry name" value="Transl_elong_EF1A/Init_IF2_C"/>
</dbReference>
<dbReference type="InterPro" id="IPR027417">
    <property type="entry name" value="P-loop_NTPase"/>
</dbReference>
<evidence type="ECO:0000313" key="7">
    <source>
        <dbReference type="EMBL" id="AES88423.1"/>
    </source>
</evidence>
<dbReference type="HOGENOM" id="CLU_007265_3_5_1"/>
<keyword evidence="3" id="KW-0547">Nucleotide-binding</keyword>
<dbReference type="eggNOG" id="KOG0052">
    <property type="taxonomic scope" value="Eukaryota"/>
</dbReference>
<dbReference type="GO" id="GO:0003746">
    <property type="term" value="F:translation elongation factor activity"/>
    <property type="evidence" value="ECO:0000318"/>
    <property type="project" value="GO_Central"/>
</dbReference>
<evidence type="ECO:0000313" key="9">
    <source>
        <dbReference type="Proteomes" id="UP000002051"/>
    </source>
</evidence>
<evidence type="ECO:0000313" key="8">
    <source>
        <dbReference type="EnsemblPlants" id="AES88423"/>
    </source>
</evidence>
<keyword evidence="7" id="KW-0648">Protein biosynthesis</keyword>
<name>G7JKW3_MEDTR</name>
<dbReference type="InterPro" id="IPR000795">
    <property type="entry name" value="T_Tr_GTP-bd_dom"/>
</dbReference>
<proteinExistence type="inferred from homology"/>
<reference evidence="8" key="3">
    <citation type="submission" date="2015-04" db="UniProtKB">
        <authorList>
            <consortium name="EnsemblPlants"/>
        </authorList>
    </citation>
    <scope>IDENTIFICATION</scope>
    <source>
        <strain evidence="8">cv. Jemalong A17</strain>
    </source>
</reference>
<reference evidence="7 9" key="2">
    <citation type="journal article" date="2014" name="BMC Genomics">
        <title>An improved genome release (version Mt4.0) for the model legume Medicago truncatula.</title>
        <authorList>
            <person name="Tang H."/>
            <person name="Krishnakumar V."/>
            <person name="Bidwell S."/>
            <person name="Rosen B."/>
            <person name="Chan A."/>
            <person name="Zhou S."/>
            <person name="Gentzbittel L."/>
            <person name="Childs K.L."/>
            <person name="Yandell M."/>
            <person name="Gundlach H."/>
            <person name="Mayer K.F."/>
            <person name="Schwartz D.C."/>
            <person name="Town C.D."/>
        </authorList>
    </citation>
    <scope>GENOME REANNOTATION</scope>
    <source>
        <strain evidence="8 9">cv. Jemalong A17</strain>
    </source>
</reference>
<dbReference type="GO" id="GO:0005525">
    <property type="term" value="F:GTP binding"/>
    <property type="evidence" value="ECO:0007669"/>
    <property type="project" value="UniProtKB-KW"/>
</dbReference>
<dbReference type="SUPFAM" id="SSF52540">
    <property type="entry name" value="P-loop containing nucleoside triphosphate hydrolases"/>
    <property type="match status" value="1"/>
</dbReference>
<dbReference type="GO" id="GO:0006412">
    <property type="term" value="P:translation"/>
    <property type="evidence" value="ECO:0000318"/>
    <property type="project" value="GO_Central"/>
</dbReference>
<dbReference type="InterPro" id="IPR009000">
    <property type="entry name" value="Transl_B-barrel_sf"/>
</dbReference>
<evidence type="ECO:0000259" key="5">
    <source>
        <dbReference type="Pfam" id="PF00009"/>
    </source>
</evidence>
<dbReference type="Gene3D" id="2.40.30.10">
    <property type="entry name" value="Translation factors"/>
    <property type="match status" value="3"/>
</dbReference>
<protein>
    <submittedName>
        <fullName evidence="7">Elongation factor 1-alpha-like protein</fullName>
    </submittedName>
</protein>
<evidence type="ECO:0000256" key="1">
    <source>
        <dbReference type="ARBA" id="ARBA00003982"/>
    </source>
</evidence>
<dbReference type="Proteomes" id="UP000002051">
    <property type="component" value="Chromosome 4"/>
</dbReference>
<feature type="domain" description="GTP-eEF1A C-terminal" evidence="6">
    <location>
        <begin position="226"/>
        <end position="261"/>
    </location>
</feature>
<dbReference type="GO" id="GO:0006414">
    <property type="term" value="P:translational elongation"/>
    <property type="evidence" value="ECO:0000318"/>
    <property type="project" value="GO_Central"/>
</dbReference>
<dbReference type="SUPFAM" id="SSF50465">
    <property type="entry name" value="EF-Tu/eEF-1alpha/eIF2-gamma C-terminal domain"/>
    <property type="match status" value="1"/>
</dbReference>
<dbReference type="PANTHER" id="PTHR44830:SF1">
    <property type="entry name" value="TR-TYPE G DOMAIN-CONTAINING PROTEIN"/>
    <property type="match status" value="1"/>
</dbReference>
<evidence type="ECO:0000259" key="6">
    <source>
        <dbReference type="Pfam" id="PF22594"/>
    </source>
</evidence>
<organism evidence="7 9">
    <name type="scientific">Medicago truncatula</name>
    <name type="common">Barrel medic</name>
    <name type="synonym">Medicago tribuloides</name>
    <dbReference type="NCBI Taxonomy" id="3880"/>
    <lineage>
        <taxon>Eukaryota</taxon>
        <taxon>Viridiplantae</taxon>
        <taxon>Streptophyta</taxon>
        <taxon>Embryophyta</taxon>
        <taxon>Tracheophyta</taxon>
        <taxon>Spermatophyta</taxon>
        <taxon>Magnoliopsida</taxon>
        <taxon>eudicotyledons</taxon>
        <taxon>Gunneridae</taxon>
        <taxon>Pentapetalae</taxon>
        <taxon>rosids</taxon>
        <taxon>fabids</taxon>
        <taxon>Fabales</taxon>
        <taxon>Fabaceae</taxon>
        <taxon>Papilionoideae</taxon>
        <taxon>50 kb inversion clade</taxon>
        <taxon>NPAAA clade</taxon>
        <taxon>Hologalegina</taxon>
        <taxon>IRL clade</taxon>
        <taxon>Trifolieae</taxon>
        <taxon>Medicago</taxon>
    </lineage>
</organism>
<dbReference type="GO" id="GO:0003924">
    <property type="term" value="F:GTPase activity"/>
    <property type="evidence" value="ECO:0000318"/>
    <property type="project" value="GO_Central"/>
</dbReference>
<dbReference type="Pfam" id="PF22594">
    <property type="entry name" value="GTP-eEF1A_C"/>
    <property type="match status" value="1"/>
</dbReference>
<comment type="similarity">
    <text evidence="2">Belongs to the TRAFAC class translation factor GTPase superfamily. Classic translation factor GTPase family. EF-Tu/EF-1A subfamily.</text>
</comment>